<organism evidence="2 3">
    <name type="scientific">Pseudonocardia tropica</name>
    <dbReference type="NCBI Taxonomy" id="681289"/>
    <lineage>
        <taxon>Bacteria</taxon>
        <taxon>Bacillati</taxon>
        <taxon>Actinomycetota</taxon>
        <taxon>Actinomycetes</taxon>
        <taxon>Pseudonocardiales</taxon>
        <taxon>Pseudonocardiaceae</taxon>
        <taxon>Pseudonocardia</taxon>
    </lineage>
</organism>
<dbReference type="PANTHER" id="PTHR40763:SF5">
    <property type="entry name" value="MEMBRANE PROTEIN"/>
    <property type="match status" value="1"/>
</dbReference>
<evidence type="ECO:0000313" key="2">
    <source>
        <dbReference type="EMBL" id="MEQ3540724.1"/>
    </source>
</evidence>
<protein>
    <submittedName>
        <fullName evidence="2">DUF1707 domain-containing protein</fullName>
    </submittedName>
</protein>
<dbReference type="EMBL" id="JBEDNP010000010">
    <property type="protein sequence ID" value="MEQ3540724.1"/>
    <property type="molecule type" value="Genomic_DNA"/>
</dbReference>
<accession>A0ABV1JXN7</accession>
<comment type="caution">
    <text evidence="2">The sequence shown here is derived from an EMBL/GenBank/DDBJ whole genome shotgun (WGS) entry which is preliminary data.</text>
</comment>
<dbReference type="PANTHER" id="PTHR40763">
    <property type="entry name" value="MEMBRANE PROTEIN-RELATED"/>
    <property type="match status" value="1"/>
</dbReference>
<sequence length="186" mass="20072">MAPHESSDAQVSARDLRVSHAERDHVSAVLDRHHLEGRLDGPELAERLATVSTAITRAELNSVVVDLPGALDTVLARDVLELTNTAGDLRRSGEWLVPPRVIVRSWFGNARLDMRRARFVTGQVLVDVELVVGNLDVRLPEGATVDTTDVRTEVGTIRDGLGPSASRGTPHVVIVGGTRVGNVTVR</sequence>
<dbReference type="Proteomes" id="UP001464923">
    <property type="component" value="Unassembled WGS sequence"/>
</dbReference>
<dbReference type="InterPro" id="IPR012551">
    <property type="entry name" value="DUF1707_SHOCT-like"/>
</dbReference>
<feature type="domain" description="DUF1707" evidence="1">
    <location>
        <begin position="16"/>
        <end position="68"/>
    </location>
</feature>
<dbReference type="RefSeq" id="WP_345644169.1">
    <property type="nucleotide sequence ID" value="NZ_BAABLY010000025.1"/>
</dbReference>
<reference evidence="2 3" key="1">
    <citation type="submission" date="2024-03" db="EMBL/GenBank/DDBJ databases">
        <title>Draft genome sequence of Pseudonocardia tropica JCM 19149.</title>
        <authorList>
            <person name="Butdee W."/>
            <person name="Duangmal K."/>
        </authorList>
    </citation>
    <scope>NUCLEOTIDE SEQUENCE [LARGE SCALE GENOMIC DNA]</scope>
    <source>
        <strain evidence="2 3">JCM 19149</strain>
    </source>
</reference>
<dbReference type="Pfam" id="PF08044">
    <property type="entry name" value="DUF1707"/>
    <property type="match status" value="1"/>
</dbReference>
<name>A0ABV1JXN7_9PSEU</name>
<evidence type="ECO:0000259" key="1">
    <source>
        <dbReference type="Pfam" id="PF08044"/>
    </source>
</evidence>
<proteinExistence type="predicted"/>
<gene>
    <name evidence="2" type="ORF">WHI96_18085</name>
</gene>
<keyword evidence="3" id="KW-1185">Reference proteome</keyword>
<evidence type="ECO:0000313" key="3">
    <source>
        <dbReference type="Proteomes" id="UP001464923"/>
    </source>
</evidence>